<dbReference type="RefSeq" id="WP_139335904.1">
    <property type="nucleotide sequence ID" value="NZ_FTMD01000004.1"/>
</dbReference>
<protein>
    <recommendedName>
        <fullName evidence="5">PEP-CTERM protein-sorting domain-containing protein</fullName>
    </recommendedName>
</protein>
<evidence type="ECO:0000313" key="4">
    <source>
        <dbReference type="Proteomes" id="UP000186819"/>
    </source>
</evidence>
<keyword evidence="4" id="KW-1185">Reference proteome</keyword>
<evidence type="ECO:0000313" key="3">
    <source>
        <dbReference type="EMBL" id="SIQ41598.1"/>
    </source>
</evidence>
<sequence>MSIVNGRLVFVSAVLMGAVAAANAATVTLAGDGVTIRYEDKAAELTGAPSLIATGLMTSPASVAGVRLDAEGAGTGLQALPGGALEGDVADVSTVGRAASPQSFAEGVALRFSLGDVGQGEGGFDALLLAGLALFVLIARQRILALSRSSHSPIFQ</sequence>
<proteinExistence type="predicted"/>
<feature type="chain" id="PRO_5013224142" description="PEP-CTERM protein-sorting domain-containing protein" evidence="2">
    <location>
        <begin position="25"/>
        <end position="156"/>
    </location>
</feature>
<feature type="transmembrane region" description="Helical" evidence="1">
    <location>
        <begin position="122"/>
        <end position="139"/>
    </location>
</feature>
<evidence type="ECO:0000256" key="1">
    <source>
        <dbReference type="SAM" id="Phobius"/>
    </source>
</evidence>
<keyword evidence="1" id="KW-0472">Membrane</keyword>
<dbReference type="OrthoDB" id="9182076at2"/>
<reference evidence="4" key="1">
    <citation type="submission" date="2017-01" db="EMBL/GenBank/DDBJ databases">
        <authorList>
            <person name="Varghese N."/>
            <person name="Submissions S."/>
        </authorList>
    </citation>
    <scope>NUCLEOTIDE SEQUENCE [LARGE SCALE GENOMIC DNA]</scope>
    <source>
        <strain evidence="4">ATCC 51758</strain>
    </source>
</reference>
<keyword evidence="1" id="KW-1133">Transmembrane helix</keyword>
<accession>A0A1N6SKE7</accession>
<evidence type="ECO:0000256" key="2">
    <source>
        <dbReference type="SAM" id="SignalP"/>
    </source>
</evidence>
<keyword evidence="1" id="KW-0812">Transmembrane</keyword>
<gene>
    <name evidence="3" type="ORF">SAMN05421829_104128</name>
</gene>
<evidence type="ECO:0008006" key="5">
    <source>
        <dbReference type="Google" id="ProtNLM"/>
    </source>
</evidence>
<keyword evidence="2" id="KW-0732">Signal</keyword>
<organism evidence="3 4">
    <name type="scientific">Aromatoleum tolulyticum</name>
    <dbReference type="NCBI Taxonomy" id="34027"/>
    <lineage>
        <taxon>Bacteria</taxon>
        <taxon>Pseudomonadati</taxon>
        <taxon>Pseudomonadota</taxon>
        <taxon>Betaproteobacteria</taxon>
        <taxon>Rhodocyclales</taxon>
        <taxon>Rhodocyclaceae</taxon>
        <taxon>Aromatoleum</taxon>
    </lineage>
</organism>
<dbReference type="AlphaFoldDB" id="A0A1N6SKE7"/>
<name>A0A1N6SKE7_9RHOO</name>
<dbReference type="STRING" id="34027.SAMN05421829_104128"/>
<feature type="signal peptide" evidence="2">
    <location>
        <begin position="1"/>
        <end position="24"/>
    </location>
</feature>
<dbReference type="EMBL" id="FTMD01000004">
    <property type="protein sequence ID" value="SIQ41598.1"/>
    <property type="molecule type" value="Genomic_DNA"/>
</dbReference>
<dbReference type="Proteomes" id="UP000186819">
    <property type="component" value="Unassembled WGS sequence"/>
</dbReference>